<feature type="domain" description="PucR C-terminal helix-turn-helix" evidence="1">
    <location>
        <begin position="331"/>
        <end position="386"/>
    </location>
</feature>
<dbReference type="InterPro" id="IPR025751">
    <property type="entry name" value="RsbRD_N_dom"/>
</dbReference>
<sequence length="394" mass="42253">MAQFNPPRLPDEAVAGLADQLPEVAERCVAAITAEVPGYAGALSGEPGELIEEAVQQALAGFLRLAGGPQGSDPSTPMRPALDGAYALGQGEARSGRSMDALLAAYRVGARVSWRELSTAAVDVGIDAATIARFAELVFAYIDALSAASVAGHSDELATEGRVRERRRERLAGELLAGREEEVLVTLAERAEWPPPLSLTAVLLPADAAASVMSTLGANCLRAADDWSDADLAVLLVPDLHGLARRRLLKTLRHTSAVVGPTRPWTHVTSSWQRAVKAHELGLATGQTPLDTEDHLADLVLQSDRDALQDLRIRALAPLTDLPPATADRLGETLRSWLLHQGRRDAVAADLHVHAQTVRYRMTQIRELFGDRLDDPSKVLDILIALQPKTVDNP</sequence>
<dbReference type="InterPro" id="IPR051448">
    <property type="entry name" value="CdaR-like_regulators"/>
</dbReference>
<feature type="domain" description="RsbT co-antagonist protein RsbRD N-terminal" evidence="2">
    <location>
        <begin position="22"/>
        <end position="168"/>
    </location>
</feature>
<dbReference type="Proteomes" id="UP000320806">
    <property type="component" value="Unassembled WGS sequence"/>
</dbReference>
<dbReference type="Pfam" id="PF14361">
    <property type="entry name" value="RsbRD_N"/>
    <property type="match status" value="1"/>
</dbReference>
<dbReference type="InterPro" id="IPR025736">
    <property type="entry name" value="PucR_C-HTH_dom"/>
</dbReference>
<name>A0A542EIJ4_9MICO</name>
<dbReference type="PANTHER" id="PTHR33744">
    <property type="entry name" value="CARBOHYDRATE DIACID REGULATOR"/>
    <property type="match status" value="1"/>
</dbReference>
<evidence type="ECO:0000259" key="2">
    <source>
        <dbReference type="Pfam" id="PF14361"/>
    </source>
</evidence>
<accession>A0A542EIJ4</accession>
<dbReference type="PANTHER" id="PTHR33744:SF1">
    <property type="entry name" value="DNA-BINDING TRANSCRIPTIONAL ACTIVATOR ADER"/>
    <property type="match status" value="1"/>
</dbReference>
<keyword evidence="4" id="KW-1185">Reference proteome</keyword>
<proteinExistence type="predicted"/>
<dbReference type="EMBL" id="VFMO01000001">
    <property type="protein sequence ID" value="TQJ15151.1"/>
    <property type="molecule type" value="Genomic_DNA"/>
</dbReference>
<dbReference type="RefSeq" id="WP_141928803.1">
    <property type="nucleotide sequence ID" value="NZ_BAABCI010000020.1"/>
</dbReference>
<dbReference type="InterPro" id="IPR042070">
    <property type="entry name" value="PucR_C-HTH_sf"/>
</dbReference>
<organism evidence="3 4">
    <name type="scientific">Yimella lutea</name>
    <dbReference type="NCBI Taxonomy" id="587872"/>
    <lineage>
        <taxon>Bacteria</taxon>
        <taxon>Bacillati</taxon>
        <taxon>Actinomycetota</taxon>
        <taxon>Actinomycetes</taxon>
        <taxon>Micrococcales</taxon>
        <taxon>Dermacoccaceae</taxon>
        <taxon>Yimella</taxon>
    </lineage>
</organism>
<gene>
    <name evidence="3" type="ORF">FB459_2680</name>
</gene>
<evidence type="ECO:0000313" key="4">
    <source>
        <dbReference type="Proteomes" id="UP000320806"/>
    </source>
</evidence>
<evidence type="ECO:0000259" key="1">
    <source>
        <dbReference type="Pfam" id="PF13556"/>
    </source>
</evidence>
<protein>
    <submittedName>
        <fullName evidence="3">PucR-like helix-turn-helix protein</fullName>
    </submittedName>
</protein>
<reference evidence="3 4" key="1">
    <citation type="submission" date="2019-06" db="EMBL/GenBank/DDBJ databases">
        <title>Sequencing the genomes of 1000 actinobacteria strains.</title>
        <authorList>
            <person name="Klenk H.-P."/>
        </authorList>
    </citation>
    <scope>NUCLEOTIDE SEQUENCE [LARGE SCALE GENOMIC DNA]</scope>
    <source>
        <strain evidence="3 4">DSM 19828</strain>
    </source>
</reference>
<dbReference type="Gene3D" id="1.10.10.2840">
    <property type="entry name" value="PucR C-terminal helix-turn-helix domain"/>
    <property type="match status" value="1"/>
</dbReference>
<dbReference type="Pfam" id="PF13556">
    <property type="entry name" value="HTH_30"/>
    <property type="match status" value="1"/>
</dbReference>
<dbReference type="OrthoDB" id="5243741at2"/>
<evidence type="ECO:0000313" key="3">
    <source>
        <dbReference type="EMBL" id="TQJ15151.1"/>
    </source>
</evidence>
<comment type="caution">
    <text evidence="3">The sequence shown here is derived from an EMBL/GenBank/DDBJ whole genome shotgun (WGS) entry which is preliminary data.</text>
</comment>
<dbReference type="AlphaFoldDB" id="A0A542EIJ4"/>